<dbReference type="AlphaFoldDB" id="A0AAN7KVW0"/>
<name>A0AAN7KVW0_9MYRT</name>
<accession>A0AAN7KVW0</accession>
<keyword evidence="2" id="KW-1185">Reference proteome</keyword>
<comment type="caution">
    <text evidence="1">The sequence shown here is derived from an EMBL/GenBank/DDBJ whole genome shotgun (WGS) entry which is preliminary data.</text>
</comment>
<evidence type="ECO:0000313" key="1">
    <source>
        <dbReference type="EMBL" id="KAK4770017.1"/>
    </source>
</evidence>
<protein>
    <submittedName>
        <fullName evidence="1">Uncharacterized protein</fullName>
    </submittedName>
</protein>
<sequence length="100" mass="11491">MPQPVPKRIPVNKLAWESVLNLKSRMTRPWFECSNPDFFRIQLSAITALAISDVHSIEQFGFTISLSYSHTIVIYPLSHFPLIVREPADFHHWSGLSSKL</sequence>
<proteinExistence type="predicted"/>
<reference evidence="1 2" key="1">
    <citation type="journal article" date="2023" name="Hortic Res">
        <title>Pangenome of water caltrop reveals structural variations and asymmetric subgenome divergence after allopolyploidization.</title>
        <authorList>
            <person name="Zhang X."/>
            <person name="Chen Y."/>
            <person name="Wang L."/>
            <person name="Yuan Y."/>
            <person name="Fang M."/>
            <person name="Shi L."/>
            <person name="Lu R."/>
            <person name="Comes H.P."/>
            <person name="Ma Y."/>
            <person name="Chen Y."/>
            <person name="Huang G."/>
            <person name="Zhou Y."/>
            <person name="Zheng Z."/>
            <person name="Qiu Y."/>
        </authorList>
    </citation>
    <scope>NUCLEOTIDE SEQUENCE [LARGE SCALE GENOMIC DNA]</scope>
    <source>
        <tissue evidence="1">Roots</tissue>
    </source>
</reference>
<evidence type="ECO:0000313" key="2">
    <source>
        <dbReference type="Proteomes" id="UP001345219"/>
    </source>
</evidence>
<gene>
    <name evidence="1" type="ORF">SAY87_030549</name>
</gene>
<organism evidence="1 2">
    <name type="scientific">Trapa incisa</name>
    <dbReference type="NCBI Taxonomy" id="236973"/>
    <lineage>
        <taxon>Eukaryota</taxon>
        <taxon>Viridiplantae</taxon>
        <taxon>Streptophyta</taxon>
        <taxon>Embryophyta</taxon>
        <taxon>Tracheophyta</taxon>
        <taxon>Spermatophyta</taxon>
        <taxon>Magnoliopsida</taxon>
        <taxon>eudicotyledons</taxon>
        <taxon>Gunneridae</taxon>
        <taxon>Pentapetalae</taxon>
        <taxon>rosids</taxon>
        <taxon>malvids</taxon>
        <taxon>Myrtales</taxon>
        <taxon>Lythraceae</taxon>
        <taxon>Trapa</taxon>
    </lineage>
</organism>
<dbReference type="Proteomes" id="UP001345219">
    <property type="component" value="Chromosome 24"/>
</dbReference>
<dbReference type="EMBL" id="JAXIOK010000005">
    <property type="protein sequence ID" value="KAK4770017.1"/>
    <property type="molecule type" value="Genomic_DNA"/>
</dbReference>